<sequence length="389" mass="43134">MKFPKKIESIKPSDTLDITARAKAMIKEGKDIVILAAGEPDFDTPDIIKESAIKAIKDGFTKYTPSAGTVSLREAIRQKLKKENNLDYELDEIVVSNGAKHSLYNIFQVICQEGDEVIVIHPYWLSYPEMVKLAGAKPVIIKTSLKNNFKVSISDLEKKITKKTKAIILNSPSNPAGVVYAKEELRSILDLCARKDILIISDEIYEKIMFDGNTHNSIGALSTDAKKRTILVNGVSKSYAMTGWRIGYAAGDKDIMKRIVIAQSHATSNPCSISQVASECALKSDLNNFFEEKRAEFEKRRDVLISRLSGIDAVKIFKPSGAFYLFCDISKTGLDSVTFSKRLLEEKGVAVIPGLPFGEDKFIRISFASAINVIEKGADRIKSWIEGLK</sequence>
<dbReference type="InterPro" id="IPR015421">
    <property type="entry name" value="PyrdxlP-dep_Trfase_major"/>
</dbReference>
<evidence type="ECO:0000256" key="1">
    <source>
        <dbReference type="ARBA" id="ARBA00001933"/>
    </source>
</evidence>
<dbReference type="InterPro" id="IPR050596">
    <property type="entry name" value="AspAT/PAT-like"/>
</dbReference>
<comment type="cofactor">
    <cofactor evidence="1 6">
        <name>pyridoxal 5'-phosphate</name>
        <dbReference type="ChEBI" id="CHEBI:597326"/>
    </cofactor>
</comment>
<dbReference type="CDD" id="cd00609">
    <property type="entry name" value="AAT_like"/>
    <property type="match status" value="1"/>
</dbReference>
<name>A0A0F0CW74_9BACT</name>
<organism evidence="8 9">
    <name type="scientific">Candidatus Omnitrophus magneticus</name>
    <dbReference type="NCBI Taxonomy" id="1609969"/>
    <lineage>
        <taxon>Bacteria</taxon>
        <taxon>Pseudomonadati</taxon>
        <taxon>Candidatus Omnitrophota</taxon>
        <taxon>Candidatus Omnitrophus</taxon>
    </lineage>
</organism>
<dbReference type="PANTHER" id="PTHR46383">
    <property type="entry name" value="ASPARTATE AMINOTRANSFERASE"/>
    <property type="match status" value="1"/>
</dbReference>
<dbReference type="AlphaFoldDB" id="A0A0F0CW74"/>
<dbReference type="InterPro" id="IPR004839">
    <property type="entry name" value="Aminotransferase_I/II_large"/>
</dbReference>
<dbReference type="InterPro" id="IPR015424">
    <property type="entry name" value="PyrdxlP-dep_Trfase"/>
</dbReference>
<protein>
    <recommendedName>
        <fullName evidence="6">Aminotransferase</fullName>
        <ecNumber evidence="6">2.6.1.-</ecNumber>
    </recommendedName>
</protein>
<dbReference type="Gene3D" id="3.40.640.10">
    <property type="entry name" value="Type I PLP-dependent aspartate aminotransferase-like (Major domain)"/>
    <property type="match status" value="1"/>
</dbReference>
<dbReference type="GO" id="GO:0006520">
    <property type="term" value="P:amino acid metabolic process"/>
    <property type="evidence" value="ECO:0007669"/>
    <property type="project" value="InterPro"/>
</dbReference>
<feature type="domain" description="Aminotransferase class I/classII large" evidence="7">
    <location>
        <begin position="31"/>
        <end position="380"/>
    </location>
</feature>
<proteinExistence type="inferred from homology"/>
<dbReference type="GO" id="GO:0030170">
    <property type="term" value="F:pyridoxal phosphate binding"/>
    <property type="evidence" value="ECO:0007669"/>
    <property type="project" value="InterPro"/>
</dbReference>
<keyword evidence="4 6" id="KW-0808">Transferase</keyword>
<reference evidence="8 9" key="1">
    <citation type="submission" date="2015-02" db="EMBL/GenBank/DDBJ databases">
        <title>Single-cell genomics of uncultivated deep-branching MTB reveals a conserved set of magnetosome genes.</title>
        <authorList>
            <person name="Kolinko S."/>
            <person name="Richter M."/>
            <person name="Glockner F.O."/>
            <person name="Brachmann A."/>
            <person name="Schuler D."/>
        </authorList>
    </citation>
    <scope>NUCLEOTIDE SEQUENCE [LARGE SCALE GENOMIC DNA]</scope>
    <source>
        <strain evidence="8">SKK-01</strain>
    </source>
</reference>
<dbReference type="PANTHER" id="PTHR46383:SF1">
    <property type="entry name" value="ASPARTATE AMINOTRANSFERASE"/>
    <property type="match status" value="1"/>
</dbReference>
<evidence type="ECO:0000313" key="9">
    <source>
        <dbReference type="Proteomes" id="UP000033428"/>
    </source>
</evidence>
<dbReference type="Gene3D" id="3.90.1150.10">
    <property type="entry name" value="Aspartate Aminotransferase, domain 1"/>
    <property type="match status" value="1"/>
</dbReference>
<keyword evidence="3 6" id="KW-0032">Aminotransferase</keyword>
<comment type="caution">
    <text evidence="8">The sequence shown here is derived from an EMBL/GenBank/DDBJ whole genome shotgun (WGS) entry which is preliminary data.</text>
</comment>
<evidence type="ECO:0000256" key="6">
    <source>
        <dbReference type="RuleBase" id="RU000481"/>
    </source>
</evidence>
<dbReference type="Pfam" id="PF00155">
    <property type="entry name" value="Aminotran_1_2"/>
    <property type="match status" value="1"/>
</dbReference>
<dbReference type="EMBL" id="JYNY01000092">
    <property type="protein sequence ID" value="KJJ85680.1"/>
    <property type="molecule type" value="Genomic_DNA"/>
</dbReference>
<dbReference type="GO" id="GO:0008483">
    <property type="term" value="F:transaminase activity"/>
    <property type="evidence" value="ECO:0007669"/>
    <property type="project" value="UniProtKB-KW"/>
</dbReference>
<evidence type="ECO:0000313" key="8">
    <source>
        <dbReference type="EMBL" id="KJJ85680.1"/>
    </source>
</evidence>
<gene>
    <name evidence="8" type="ORF">OMAG_000442</name>
</gene>
<dbReference type="EC" id="2.6.1.-" evidence="6"/>
<evidence type="ECO:0000256" key="2">
    <source>
        <dbReference type="ARBA" id="ARBA00007441"/>
    </source>
</evidence>
<dbReference type="InterPro" id="IPR004838">
    <property type="entry name" value="NHTrfase_class1_PyrdxlP-BS"/>
</dbReference>
<accession>A0A0F0CW74</accession>
<evidence type="ECO:0000259" key="7">
    <source>
        <dbReference type="Pfam" id="PF00155"/>
    </source>
</evidence>
<evidence type="ECO:0000256" key="4">
    <source>
        <dbReference type="ARBA" id="ARBA00022679"/>
    </source>
</evidence>
<dbReference type="PROSITE" id="PS00105">
    <property type="entry name" value="AA_TRANSFER_CLASS_1"/>
    <property type="match status" value="1"/>
</dbReference>
<keyword evidence="5" id="KW-0663">Pyridoxal phosphate</keyword>
<dbReference type="FunFam" id="3.40.640.10:FF:000033">
    <property type="entry name" value="Aspartate aminotransferase"/>
    <property type="match status" value="1"/>
</dbReference>
<dbReference type="Proteomes" id="UP000033428">
    <property type="component" value="Unassembled WGS sequence"/>
</dbReference>
<comment type="similarity">
    <text evidence="2 6">Belongs to the class-I pyridoxal-phosphate-dependent aminotransferase family.</text>
</comment>
<evidence type="ECO:0000256" key="3">
    <source>
        <dbReference type="ARBA" id="ARBA00022576"/>
    </source>
</evidence>
<dbReference type="PATRIC" id="fig|1609969.3.peg.501"/>
<keyword evidence="9" id="KW-1185">Reference proteome</keyword>
<dbReference type="InterPro" id="IPR015422">
    <property type="entry name" value="PyrdxlP-dep_Trfase_small"/>
</dbReference>
<dbReference type="SUPFAM" id="SSF53383">
    <property type="entry name" value="PLP-dependent transferases"/>
    <property type="match status" value="1"/>
</dbReference>
<evidence type="ECO:0000256" key="5">
    <source>
        <dbReference type="ARBA" id="ARBA00022898"/>
    </source>
</evidence>